<dbReference type="SMART" id="SM00382">
    <property type="entry name" value="AAA"/>
    <property type="match status" value="1"/>
</dbReference>
<keyword evidence="4 9" id="KW-0812">Transmembrane</keyword>
<feature type="transmembrane region" description="Helical" evidence="9">
    <location>
        <begin position="501"/>
        <end position="519"/>
    </location>
</feature>
<dbReference type="Gene3D" id="3.40.50.300">
    <property type="entry name" value="P-loop containing nucleotide triphosphate hydrolases"/>
    <property type="match status" value="1"/>
</dbReference>
<dbReference type="InterPro" id="IPR013525">
    <property type="entry name" value="ABC2_TM"/>
</dbReference>
<comment type="similarity">
    <text evidence="2">Belongs to the ABC transporter superfamily. ABCG family. Eye pigment precursor importer (TC 3.A.1.204) subfamily.</text>
</comment>
<dbReference type="OrthoDB" id="66620at2759"/>
<evidence type="ECO:0000256" key="2">
    <source>
        <dbReference type="ARBA" id="ARBA00005814"/>
    </source>
</evidence>
<dbReference type="PROSITE" id="PS50893">
    <property type="entry name" value="ABC_TRANSPORTER_2"/>
    <property type="match status" value="1"/>
</dbReference>
<comment type="subcellular location">
    <subcellularLocation>
        <location evidence="1">Membrane</location>
        <topology evidence="1">Multi-pass membrane protein</topology>
    </subcellularLocation>
</comment>
<dbReference type="InterPro" id="IPR027417">
    <property type="entry name" value="P-loop_NTPase"/>
</dbReference>
<evidence type="ECO:0000259" key="10">
    <source>
        <dbReference type="PROSITE" id="PS50893"/>
    </source>
</evidence>
<dbReference type="GO" id="GO:0140359">
    <property type="term" value="F:ABC-type transporter activity"/>
    <property type="evidence" value="ECO:0007669"/>
    <property type="project" value="InterPro"/>
</dbReference>
<feature type="transmembrane region" description="Helical" evidence="9">
    <location>
        <begin position="423"/>
        <end position="445"/>
    </location>
</feature>
<keyword evidence="5" id="KW-0547">Nucleotide-binding</keyword>
<keyword evidence="6" id="KW-0067">ATP-binding</keyword>
<organism evidence="11 12">
    <name type="scientific">Bugula neritina</name>
    <name type="common">Brown bryozoan</name>
    <name type="synonym">Sertularia neritina</name>
    <dbReference type="NCBI Taxonomy" id="10212"/>
    <lineage>
        <taxon>Eukaryota</taxon>
        <taxon>Metazoa</taxon>
        <taxon>Spiralia</taxon>
        <taxon>Lophotrochozoa</taxon>
        <taxon>Bryozoa</taxon>
        <taxon>Gymnolaemata</taxon>
        <taxon>Cheilostomatida</taxon>
        <taxon>Flustrina</taxon>
        <taxon>Buguloidea</taxon>
        <taxon>Bugulidae</taxon>
        <taxon>Bugula</taxon>
    </lineage>
</organism>
<keyword evidence="7 9" id="KW-1133">Transmembrane helix</keyword>
<evidence type="ECO:0000256" key="9">
    <source>
        <dbReference type="SAM" id="Phobius"/>
    </source>
</evidence>
<evidence type="ECO:0000256" key="4">
    <source>
        <dbReference type="ARBA" id="ARBA00022692"/>
    </source>
</evidence>
<dbReference type="InterPro" id="IPR003439">
    <property type="entry name" value="ABC_transporter-like_ATP-bd"/>
</dbReference>
<reference evidence="11" key="1">
    <citation type="submission" date="2020-06" db="EMBL/GenBank/DDBJ databases">
        <title>Draft genome of Bugula neritina, a colonial animal packing powerful symbionts and potential medicines.</title>
        <authorList>
            <person name="Rayko M."/>
        </authorList>
    </citation>
    <scope>NUCLEOTIDE SEQUENCE [LARGE SCALE GENOMIC DNA]</scope>
    <source>
        <strain evidence="11">Kwan_BN1</strain>
    </source>
</reference>
<evidence type="ECO:0000256" key="3">
    <source>
        <dbReference type="ARBA" id="ARBA00022448"/>
    </source>
</evidence>
<protein>
    <recommendedName>
        <fullName evidence="10">ABC transporter domain-containing protein</fullName>
    </recommendedName>
</protein>
<keyword evidence="3" id="KW-0813">Transport</keyword>
<dbReference type="GO" id="GO:0016887">
    <property type="term" value="F:ATP hydrolysis activity"/>
    <property type="evidence" value="ECO:0007669"/>
    <property type="project" value="InterPro"/>
</dbReference>
<dbReference type="Pfam" id="PF00005">
    <property type="entry name" value="ABC_tran"/>
    <property type="match status" value="1"/>
</dbReference>
<feature type="transmembrane region" description="Helical" evidence="9">
    <location>
        <begin position="392"/>
        <end position="411"/>
    </location>
</feature>
<keyword evidence="12" id="KW-1185">Reference proteome</keyword>
<evidence type="ECO:0000313" key="12">
    <source>
        <dbReference type="Proteomes" id="UP000593567"/>
    </source>
</evidence>
<keyword evidence="8 9" id="KW-0472">Membrane</keyword>
<dbReference type="PANTHER" id="PTHR48041">
    <property type="entry name" value="ABC TRANSPORTER G FAMILY MEMBER 28"/>
    <property type="match status" value="1"/>
</dbReference>
<comment type="caution">
    <text evidence="11">The sequence shown here is derived from an EMBL/GenBank/DDBJ whole genome shotgun (WGS) entry which is preliminary data.</text>
</comment>
<proteinExistence type="inferred from homology"/>
<evidence type="ECO:0000256" key="8">
    <source>
        <dbReference type="ARBA" id="ARBA00023136"/>
    </source>
</evidence>
<dbReference type="FunFam" id="3.40.50.300:FF:001276">
    <property type="entry name" value="Uncharacterized protein, isoform A"/>
    <property type="match status" value="1"/>
</dbReference>
<dbReference type="GO" id="GO:0005886">
    <property type="term" value="C:plasma membrane"/>
    <property type="evidence" value="ECO:0007669"/>
    <property type="project" value="TreeGrafter"/>
</dbReference>
<dbReference type="Proteomes" id="UP000593567">
    <property type="component" value="Unassembled WGS sequence"/>
</dbReference>
<dbReference type="PANTHER" id="PTHR48041:SF63">
    <property type="entry name" value="EARLY GENE AT 23, ISOFORM C"/>
    <property type="match status" value="1"/>
</dbReference>
<feature type="transmembrane region" description="Helical" evidence="9">
    <location>
        <begin position="476"/>
        <end position="495"/>
    </location>
</feature>
<feature type="domain" description="ABC transporter" evidence="10">
    <location>
        <begin position="35"/>
        <end position="272"/>
    </location>
</feature>
<sequence>MEQDSELHVFIPTPDQLESCPKSPAKHYLSASYELKFTDLCVKIDKREILKDVYGVAKPGEMVAIMGPSGAGKTTLLNCLAGRRPIESGTLTLNSRSITKQLKRKISYVLQQDIFIEDLTCWETLWFTALLRLPGSMPRAEKKQRIMELVDALDMEKCLHTKIGNTDVRGLSGGEKKRTTIACELLTNPALMLLDEPTSGLDSSNAFSLCNTLKKFAKDSGKILIASIHQPSSQIFNMFDKLLLLCDGKMAYFGEVKNCAQHFASLELPCPANYNLADHILDQVKGAQDVRDTIVKGATQQRKDNWVNMNGEVPFNSEGPSTEASNGAAGQKKVISKLSSHVTEFDEMEIDDDYTKYREEYESPWPTGFFLQFSVLFQRSVKYSFFRIYSKWHIMQFISLSIFIGMMWFQIEPTERQISNRQGVAFFFLVFTSFEFMLDSVLSAFNDRVVVNKERLAGYYRLSAYYLAKNLSEIPLLFGLASIFFTIIFCLSGLSPYFVDYLQMLGLLLLSAIVTHLFVSSMTVEITQHSVQSYLLL</sequence>
<dbReference type="CDD" id="cd03213">
    <property type="entry name" value="ABCG_EPDR"/>
    <property type="match status" value="1"/>
</dbReference>
<dbReference type="GO" id="GO:0005524">
    <property type="term" value="F:ATP binding"/>
    <property type="evidence" value="ECO:0007669"/>
    <property type="project" value="UniProtKB-KW"/>
</dbReference>
<dbReference type="SUPFAM" id="SSF52540">
    <property type="entry name" value="P-loop containing nucleoside triphosphate hydrolases"/>
    <property type="match status" value="1"/>
</dbReference>
<dbReference type="AlphaFoldDB" id="A0A7J7KJE5"/>
<accession>A0A7J7KJE5</accession>
<evidence type="ECO:0000256" key="7">
    <source>
        <dbReference type="ARBA" id="ARBA00022989"/>
    </source>
</evidence>
<evidence type="ECO:0000256" key="5">
    <source>
        <dbReference type="ARBA" id="ARBA00022741"/>
    </source>
</evidence>
<name>A0A7J7KJE5_BUGNE</name>
<dbReference type="InterPro" id="IPR050352">
    <property type="entry name" value="ABCG_transporters"/>
</dbReference>
<evidence type="ECO:0000256" key="6">
    <source>
        <dbReference type="ARBA" id="ARBA00022840"/>
    </source>
</evidence>
<dbReference type="Pfam" id="PF01061">
    <property type="entry name" value="ABC2_membrane"/>
    <property type="match status" value="1"/>
</dbReference>
<evidence type="ECO:0000256" key="1">
    <source>
        <dbReference type="ARBA" id="ARBA00004141"/>
    </source>
</evidence>
<gene>
    <name evidence="11" type="ORF">EB796_002855</name>
</gene>
<dbReference type="EMBL" id="VXIV02000343">
    <property type="protein sequence ID" value="KAF6038832.1"/>
    <property type="molecule type" value="Genomic_DNA"/>
</dbReference>
<evidence type="ECO:0000313" key="11">
    <source>
        <dbReference type="EMBL" id="KAF6038832.1"/>
    </source>
</evidence>
<dbReference type="InterPro" id="IPR003593">
    <property type="entry name" value="AAA+_ATPase"/>
</dbReference>